<name>A0ABM9DGB6_9HYPH</name>
<evidence type="ECO:0000313" key="1">
    <source>
        <dbReference type="EMBL" id="CAH2394824.1"/>
    </source>
</evidence>
<comment type="caution">
    <text evidence="1">The sequence shown here is derived from an EMBL/GenBank/DDBJ whole genome shotgun (WGS) entry which is preliminary data.</text>
</comment>
<evidence type="ECO:0000313" key="2">
    <source>
        <dbReference type="Proteomes" id="UP001153050"/>
    </source>
</evidence>
<gene>
    <name evidence="1" type="ORF">MES5069_10006</name>
</gene>
<dbReference type="Proteomes" id="UP001153050">
    <property type="component" value="Unassembled WGS sequence"/>
</dbReference>
<dbReference type="EMBL" id="CAKXZT010000001">
    <property type="protein sequence ID" value="CAH2394824.1"/>
    <property type="molecule type" value="Genomic_DNA"/>
</dbReference>
<protein>
    <submittedName>
        <fullName evidence="1">Uncharacterized protein</fullName>
    </submittedName>
</protein>
<reference evidence="1 2" key="1">
    <citation type="submission" date="2022-03" db="EMBL/GenBank/DDBJ databases">
        <authorList>
            <person name="Brunel B."/>
        </authorList>
    </citation>
    <scope>NUCLEOTIDE SEQUENCE [LARGE SCALE GENOMIC DNA]</scope>
    <source>
        <strain evidence="1">STM5069sample</strain>
    </source>
</reference>
<proteinExistence type="predicted"/>
<organism evidence="1 2">
    <name type="scientific">Mesorhizobium escarrei</name>
    <dbReference type="NCBI Taxonomy" id="666018"/>
    <lineage>
        <taxon>Bacteria</taxon>
        <taxon>Pseudomonadati</taxon>
        <taxon>Pseudomonadota</taxon>
        <taxon>Alphaproteobacteria</taxon>
        <taxon>Hyphomicrobiales</taxon>
        <taxon>Phyllobacteriaceae</taxon>
        <taxon>Mesorhizobium</taxon>
    </lineage>
</organism>
<keyword evidence="2" id="KW-1185">Reference proteome</keyword>
<sequence>MPIRGKAYAIAWLQQQGMDKGSATLLASNKPALRQYLMNRSMAPQDDAYCRSLGARVGTDAYVQCRTSISANRPVNDPPTRPKPVTCTSNVVLGAVRTTCL</sequence>
<accession>A0ABM9DGB6</accession>